<dbReference type="Proteomes" id="UP000800094">
    <property type="component" value="Unassembled WGS sequence"/>
</dbReference>
<protein>
    <recommendedName>
        <fullName evidence="6">Fungal N-terminal domain-containing protein</fullName>
    </recommendedName>
</protein>
<dbReference type="RefSeq" id="XP_033684742.1">
    <property type="nucleotide sequence ID" value="XM_033821603.1"/>
</dbReference>
<feature type="compositionally biased region" description="Basic and acidic residues" evidence="3">
    <location>
        <begin position="1421"/>
        <end position="1441"/>
    </location>
</feature>
<feature type="compositionally biased region" description="Basic and acidic residues" evidence="3">
    <location>
        <begin position="306"/>
        <end position="317"/>
    </location>
</feature>
<feature type="compositionally biased region" description="Polar residues" evidence="3">
    <location>
        <begin position="272"/>
        <end position="284"/>
    </location>
</feature>
<evidence type="ECO:0000256" key="1">
    <source>
        <dbReference type="ARBA" id="ARBA00022737"/>
    </source>
</evidence>
<reference evidence="4" key="1">
    <citation type="journal article" date="2020" name="Stud. Mycol.">
        <title>101 Dothideomycetes genomes: a test case for predicting lifestyles and emergence of pathogens.</title>
        <authorList>
            <person name="Haridas S."/>
            <person name="Albert R."/>
            <person name="Binder M."/>
            <person name="Bloem J."/>
            <person name="Labutti K."/>
            <person name="Salamov A."/>
            <person name="Andreopoulos B."/>
            <person name="Baker S."/>
            <person name="Barry K."/>
            <person name="Bills G."/>
            <person name="Bluhm B."/>
            <person name="Cannon C."/>
            <person name="Castanera R."/>
            <person name="Culley D."/>
            <person name="Daum C."/>
            <person name="Ezra D."/>
            <person name="Gonzalez J."/>
            <person name="Henrissat B."/>
            <person name="Kuo A."/>
            <person name="Liang C."/>
            <person name="Lipzen A."/>
            <person name="Lutzoni F."/>
            <person name="Magnuson J."/>
            <person name="Mondo S."/>
            <person name="Nolan M."/>
            <person name="Ohm R."/>
            <person name="Pangilinan J."/>
            <person name="Park H.-J."/>
            <person name="Ramirez L."/>
            <person name="Alfaro M."/>
            <person name="Sun H."/>
            <person name="Tritt A."/>
            <person name="Yoshinaga Y."/>
            <person name="Zwiers L.-H."/>
            <person name="Turgeon B."/>
            <person name="Goodwin S."/>
            <person name="Spatafora J."/>
            <person name="Crous P."/>
            <person name="Grigoriev I."/>
        </authorList>
    </citation>
    <scope>NUCLEOTIDE SEQUENCE</scope>
    <source>
        <strain evidence="4">CBS 122368</strain>
    </source>
</reference>
<evidence type="ECO:0008006" key="6">
    <source>
        <dbReference type="Google" id="ProtNLM"/>
    </source>
</evidence>
<accession>A0A6A6II67</accession>
<keyword evidence="5" id="KW-1185">Reference proteome</keyword>
<evidence type="ECO:0000313" key="5">
    <source>
        <dbReference type="Proteomes" id="UP000800094"/>
    </source>
</evidence>
<organism evidence="4 5">
    <name type="scientific">Trematosphaeria pertusa</name>
    <dbReference type="NCBI Taxonomy" id="390896"/>
    <lineage>
        <taxon>Eukaryota</taxon>
        <taxon>Fungi</taxon>
        <taxon>Dikarya</taxon>
        <taxon>Ascomycota</taxon>
        <taxon>Pezizomycotina</taxon>
        <taxon>Dothideomycetes</taxon>
        <taxon>Pleosporomycetidae</taxon>
        <taxon>Pleosporales</taxon>
        <taxon>Massarineae</taxon>
        <taxon>Trematosphaeriaceae</taxon>
        <taxon>Trematosphaeria</taxon>
    </lineage>
</organism>
<evidence type="ECO:0000256" key="2">
    <source>
        <dbReference type="ARBA" id="ARBA00022803"/>
    </source>
</evidence>
<proteinExistence type="predicted"/>
<gene>
    <name evidence="4" type="ORF">BU26DRAFT_288907</name>
</gene>
<name>A0A6A6II67_9PLEO</name>
<feature type="region of interest" description="Disordered" evidence="3">
    <location>
        <begin position="1418"/>
        <end position="1441"/>
    </location>
</feature>
<feature type="compositionally biased region" description="Low complexity" evidence="3">
    <location>
        <begin position="357"/>
        <end position="368"/>
    </location>
</feature>
<dbReference type="PANTHER" id="PTHR45641">
    <property type="entry name" value="TETRATRICOPEPTIDE REPEAT PROTEIN (AFU_ORTHOLOGUE AFUA_6G03870)"/>
    <property type="match status" value="1"/>
</dbReference>
<evidence type="ECO:0000313" key="4">
    <source>
        <dbReference type="EMBL" id="KAF2249738.1"/>
    </source>
</evidence>
<dbReference type="InterPro" id="IPR011990">
    <property type="entry name" value="TPR-like_helical_dom_sf"/>
</dbReference>
<feature type="region of interest" description="Disordered" evidence="3">
    <location>
        <begin position="263"/>
        <end position="341"/>
    </location>
</feature>
<evidence type="ECO:0000256" key="3">
    <source>
        <dbReference type="SAM" id="MobiDB-lite"/>
    </source>
</evidence>
<dbReference type="GeneID" id="54574933"/>
<dbReference type="OrthoDB" id="3902060at2759"/>
<dbReference type="EMBL" id="ML987194">
    <property type="protein sequence ID" value="KAF2249738.1"/>
    <property type="molecule type" value="Genomic_DNA"/>
</dbReference>
<feature type="compositionally biased region" description="Acidic residues" evidence="3">
    <location>
        <begin position="325"/>
        <end position="335"/>
    </location>
</feature>
<dbReference type="SUPFAM" id="SSF48452">
    <property type="entry name" value="TPR-like"/>
    <property type="match status" value="2"/>
</dbReference>
<feature type="region of interest" description="Disordered" evidence="3">
    <location>
        <begin position="356"/>
        <end position="378"/>
    </location>
</feature>
<keyword evidence="2" id="KW-0802">TPR repeat</keyword>
<dbReference type="Gene3D" id="1.25.40.10">
    <property type="entry name" value="Tetratricopeptide repeat domain"/>
    <property type="match status" value="3"/>
</dbReference>
<keyword evidence="1" id="KW-0677">Repeat</keyword>
<sequence>MSAELGLAIAGVAATGAALSKALFGIYHSIRHASRDVRDIATQLTLLQSVLKELKRALRTSKSIYSADATRTIYNLLSQCSQVFDGIEDLTAPLRSADGDPLLHPPLGERLKFHFKKDDMRLLKGQLDSLKSTIHLMVSIIQLGRELPTSSSTGTSGEQTSPQLRSALYVASELVVGERACLADLLLIEEQVYASSTDGVKFARISAWLSEVVGLSAPGSMSYAQSTTTAKSVWTLSAAQRSITGSATEDVEMLLEKWTTVSEAQPGDGDNQGETPHSTASTSDRNGHIAVTTPAGDHPSNTAPSKDSEQDSARQPESHSSGSESDSDTESDSDSDSQTGAPLAGHIRALQESALVDTDGSDSSSSGTATPTAERLSAIEHVEGPATPTLPMSPGPEALLTPILVSHGDNDDNETIRDLRRASHKDRRVRIDLPTSPDESSLDDSRIEDWIASSALSDDGGNISFEPPPNAINMPYRFHSPFSQVSILSSQAPSVSSSISSICEDEPVPRKIHKLIKMGNNLIRLKKYSEAASLFKDAYNLSKANDEVDNAQIMEIKFKTGVIFGELGKYASAVRVLRDVLNQQLGENPKQTQLTKHYLARIYCRREEWREASKMYKPLWDLRKSILRQQGAIPSQVGLALRTGQEYGHALLGHNRFDVAADVLGTVYDRSTKVHGTDDVKITLDTGVNLGRALRCLGKISDASKILIPIHRACAIDLEDAHSLALRCAHELAMVYSDQGNYRECEPLARSVWEIMSKLGEPSTPSKNHDFTLDSAECLATALRGLNRNSEARDMFTIALQGLSEKFGRSHSRTVKVTDQLSDILLELEEEYDAERRMSSALIASRPITHENITEDLTHIAEKLGPLLLKQDKKADAADVYDSVFVGEKKFLGIDSVLTLTNGHKYGALCLDLKRLPTAETVLVEVWNHRKEILGEKDQESLASGFQLGQAYFMNNNFEAAVAIHQSILDLRAEVFGLVSAEVIESSEVLGTMFTSSTESFEHGFQLLQNALESKKQLYGNQSTTFSSALRLASLSAGHGKFPNAADICSWIFENRGGQSAKWKAIANASALTAAGFEFIQQRHLEGNQLVRHAVSAITQDLGETSSTARTLAYSQAFLLLLQRHSREGRHILHRQFSLQKRIRGAEHKTSLLAGEVLAIGTLVDSVLKRTKIGEEIDKVHDWLFARKRDWTLAMRFAMAAALICATLKLDEIAKAILSWLHRTQKRLFGRFDRDTLVTLAIHHALHLQRLYKRARKIPTKDHSAIDPRVLVPKIWPSLTRGIGTVLTKMTTGKKRSKFFTTWLPKLMTEWTLYEGYRRERLARLFMAQMPQFEGFQPFEQFLSSEFADNASRRSRARSPEDDVASRVWTVASSELGDGDDRDAVDGDNSSSIDFSEIIDERTAERLRSLGDSLLDLTMESSKDEESLPRGGDEEGAEERLKNLQSELVNEVVNEAGINAAKENYEAFERETDSVIILAELQLHFTFHKRISTVWTPGTFASSP</sequence>